<gene>
    <name evidence="1" type="ORF">QFC19_004467</name>
</gene>
<accession>A0ACC2VW46</accession>
<reference evidence="1" key="1">
    <citation type="submission" date="2023-04" db="EMBL/GenBank/DDBJ databases">
        <title>Draft Genome sequencing of Naganishia species isolated from polar environments using Oxford Nanopore Technology.</title>
        <authorList>
            <person name="Leo P."/>
            <person name="Venkateswaran K."/>
        </authorList>
    </citation>
    <scope>NUCLEOTIDE SEQUENCE</scope>
    <source>
        <strain evidence="1">MNA-CCFEE 5261</strain>
    </source>
</reference>
<keyword evidence="2" id="KW-1185">Reference proteome</keyword>
<evidence type="ECO:0000313" key="2">
    <source>
        <dbReference type="Proteomes" id="UP001241377"/>
    </source>
</evidence>
<protein>
    <submittedName>
        <fullName evidence="1">Uncharacterized protein</fullName>
    </submittedName>
</protein>
<dbReference type="EMBL" id="JASBWR010000047">
    <property type="protein sequence ID" value="KAJ9103368.1"/>
    <property type="molecule type" value="Genomic_DNA"/>
</dbReference>
<proteinExistence type="predicted"/>
<name>A0ACC2VW46_9TREE</name>
<dbReference type="Proteomes" id="UP001241377">
    <property type="component" value="Unassembled WGS sequence"/>
</dbReference>
<organism evidence="1 2">
    <name type="scientific">Naganishia cerealis</name>
    <dbReference type="NCBI Taxonomy" id="610337"/>
    <lineage>
        <taxon>Eukaryota</taxon>
        <taxon>Fungi</taxon>
        <taxon>Dikarya</taxon>
        <taxon>Basidiomycota</taxon>
        <taxon>Agaricomycotina</taxon>
        <taxon>Tremellomycetes</taxon>
        <taxon>Filobasidiales</taxon>
        <taxon>Filobasidiaceae</taxon>
        <taxon>Naganishia</taxon>
    </lineage>
</organism>
<comment type="caution">
    <text evidence="1">The sequence shown here is derived from an EMBL/GenBank/DDBJ whole genome shotgun (WGS) entry which is preliminary data.</text>
</comment>
<sequence length="286" mass="31196">MGVFVNKDGDPVRGTMNWDSHPRSIGIDEPPQRLSLASNATEQSSGSHAILSGISINPYGLMVPNPKRDKLLQPVHRKPMSGSNRKGHTDAVNITGKETVNSPTSDEGRRGSDASMFAPSATLEPASVSCSNPGLMHKLPGFPPSVTINETLIWTSDTVYVLTSDSWVIKANAILSEGTQDASDKAAKMVEEERKKAKRGEVDGDRAGHTAELRFLYARLAYTRLRAALFDDAGSLFQKSKIDPRFVICLFPKYVGDSIHQEQEVAIWHGLVHDLDETSTIDDIGK</sequence>
<evidence type="ECO:0000313" key="1">
    <source>
        <dbReference type="EMBL" id="KAJ9103368.1"/>
    </source>
</evidence>